<reference evidence="1 2" key="1">
    <citation type="submission" date="2016-06" db="EMBL/GenBank/DDBJ databases">
        <title>Acetobacter pasteurianus NBRC 3188 whole genome sequencing project.</title>
        <authorList>
            <person name="Matsutani M."/>
            <person name="Shiwa Y."/>
            <person name="Okamoto-Kainuma A."/>
            <person name="Ishikawa M."/>
            <person name="Koizumi Y."/>
            <person name="Yoshikawa H."/>
            <person name="Yakushi T."/>
            <person name="Matsushita K."/>
        </authorList>
    </citation>
    <scope>NUCLEOTIDE SEQUENCE [LARGE SCALE GENOMIC DNA]</scope>
    <source>
        <strain evidence="1 2">NBRC 3188</strain>
    </source>
</reference>
<dbReference type="AlphaFoldDB" id="A0A401WXN2"/>
<dbReference type="EMBL" id="BDES01000076">
    <property type="protein sequence ID" value="GCD54053.1"/>
    <property type="molecule type" value="Genomic_DNA"/>
</dbReference>
<organism evidence="1 2">
    <name type="scientific">Acetobacter pasteurianus NBRC 3188</name>
    <dbReference type="NCBI Taxonomy" id="1226663"/>
    <lineage>
        <taxon>Bacteria</taxon>
        <taxon>Pseudomonadati</taxon>
        <taxon>Pseudomonadota</taxon>
        <taxon>Alphaproteobacteria</taxon>
        <taxon>Acetobacterales</taxon>
        <taxon>Acetobacteraceae</taxon>
        <taxon>Acetobacter</taxon>
    </lineage>
</organism>
<gene>
    <name evidence="1" type="ORF">NBRC3188_2750</name>
</gene>
<accession>A0A401WXN2</accession>
<name>A0A401WXN2_ACEPA</name>
<sequence length="166" mass="18443">MMTLTTCSAITLCEDEIDLVSKKLDPLALPLDLLKPDDNFPSFHCGLNEIIPRNESKGSANYIRSVLRSFAHHAVTGVRPVVVVCSYPFSISEHRDILIEAKFNPGRMIIVRAENDQAAIDIAKKITLNEKVTFILCALKDKPNEGALNELANLALKQVKKIFLAR</sequence>
<protein>
    <submittedName>
        <fullName evidence="1">Uncharacterized protein</fullName>
    </submittedName>
</protein>
<dbReference type="RefSeq" id="WP_124296401.1">
    <property type="nucleotide sequence ID" value="NZ_BDES01000076.1"/>
</dbReference>
<comment type="caution">
    <text evidence="1">The sequence shown here is derived from an EMBL/GenBank/DDBJ whole genome shotgun (WGS) entry which is preliminary data.</text>
</comment>
<evidence type="ECO:0000313" key="2">
    <source>
        <dbReference type="Proteomes" id="UP000287300"/>
    </source>
</evidence>
<dbReference type="Proteomes" id="UP000287300">
    <property type="component" value="Unassembled WGS sequence"/>
</dbReference>
<evidence type="ECO:0000313" key="1">
    <source>
        <dbReference type="EMBL" id="GCD54053.1"/>
    </source>
</evidence>
<dbReference type="GeneID" id="66349802"/>
<proteinExistence type="predicted"/>